<dbReference type="SUPFAM" id="SSF117892">
    <property type="entry name" value="Band 7/SPFH domain"/>
    <property type="match status" value="1"/>
</dbReference>
<proteinExistence type="predicted"/>
<dbReference type="InterPro" id="IPR036013">
    <property type="entry name" value="Band_7/SPFH_dom_sf"/>
</dbReference>
<evidence type="ECO:0000313" key="3">
    <source>
        <dbReference type="EMBL" id="KAH3814564.1"/>
    </source>
</evidence>
<sequence>MIIALIATSLKKLSSDQVGLKYDTINKNLDETPQKEGLHNGPPGFEFIIFPSVYKTLTFDDLRCLNKDGVIITLDVSYQYKAQPAKLHEIAMNFKDYEGYKKVLQFTGESALHEACSYFDTAQFQAERVRFQETVRNVTVRKYATLYSDITDLQVSNIARPAEYEDAIRSKERAREDIEVAKNERPRLLTEAMTKYREANTTAEILIDKAESEARILQNRAAQEAAAIIEQYQKESEAYKEILSPTGLGFTIDGFISYMGVRVISSAKNPVYIGMKSPAQTSYLP</sequence>
<dbReference type="AlphaFoldDB" id="A0A9D4JLC7"/>
<evidence type="ECO:0000313" key="4">
    <source>
        <dbReference type="Proteomes" id="UP000828390"/>
    </source>
</evidence>
<dbReference type="EMBL" id="JAIWYP010000006">
    <property type="protein sequence ID" value="KAH3814564.1"/>
    <property type="molecule type" value="Genomic_DNA"/>
</dbReference>
<evidence type="ECO:0000256" key="1">
    <source>
        <dbReference type="SAM" id="Coils"/>
    </source>
</evidence>
<protein>
    <recommendedName>
        <fullName evidence="2">Band 7 domain-containing protein</fullName>
    </recommendedName>
</protein>
<organism evidence="3 4">
    <name type="scientific">Dreissena polymorpha</name>
    <name type="common">Zebra mussel</name>
    <name type="synonym">Mytilus polymorpha</name>
    <dbReference type="NCBI Taxonomy" id="45954"/>
    <lineage>
        <taxon>Eukaryota</taxon>
        <taxon>Metazoa</taxon>
        <taxon>Spiralia</taxon>
        <taxon>Lophotrochozoa</taxon>
        <taxon>Mollusca</taxon>
        <taxon>Bivalvia</taxon>
        <taxon>Autobranchia</taxon>
        <taxon>Heteroconchia</taxon>
        <taxon>Euheterodonta</taxon>
        <taxon>Imparidentia</taxon>
        <taxon>Neoheterodontei</taxon>
        <taxon>Myida</taxon>
        <taxon>Dreissenoidea</taxon>
        <taxon>Dreissenidae</taxon>
        <taxon>Dreissena</taxon>
    </lineage>
</organism>
<keyword evidence="4" id="KW-1185">Reference proteome</keyword>
<comment type="caution">
    <text evidence="3">The sequence shown here is derived from an EMBL/GenBank/DDBJ whole genome shotgun (WGS) entry which is preliminary data.</text>
</comment>
<reference evidence="3" key="2">
    <citation type="submission" date="2020-11" db="EMBL/GenBank/DDBJ databases">
        <authorList>
            <person name="McCartney M.A."/>
            <person name="Auch B."/>
            <person name="Kono T."/>
            <person name="Mallez S."/>
            <person name="Becker A."/>
            <person name="Gohl D.M."/>
            <person name="Silverstein K.A.T."/>
            <person name="Koren S."/>
            <person name="Bechman K.B."/>
            <person name="Herman A."/>
            <person name="Abrahante J.E."/>
            <person name="Garbe J."/>
        </authorList>
    </citation>
    <scope>NUCLEOTIDE SEQUENCE</scope>
    <source>
        <strain evidence="3">Duluth1</strain>
        <tissue evidence="3">Whole animal</tissue>
    </source>
</reference>
<dbReference type="Proteomes" id="UP000828390">
    <property type="component" value="Unassembled WGS sequence"/>
</dbReference>
<keyword evidence="1" id="KW-0175">Coiled coil</keyword>
<gene>
    <name evidence="3" type="ORF">DPMN_143066</name>
</gene>
<dbReference type="Pfam" id="PF01145">
    <property type="entry name" value="Band_7"/>
    <property type="match status" value="1"/>
</dbReference>
<dbReference type="Gene3D" id="3.30.479.30">
    <property type="entry name" value="Band 7 domain"/>
    <property type="match status" value="1"/>
</dbReference>
<name>A0A9D4JLC7_DREPO</name>
<dbReference type="InterPro" id="IPR001107">
    <property type="entry name" value="Band_7"/>
</dbReference>
<feature type="coiled-coil region" evidence="1">
    <location>
        <begin position="164"/>
        <end position="242"/>
    </location>
</feature>
<accession>A0A9D4JLC7</accession>
<evidence type="ECO:0000259" key="2">
    <source>
        <dbReference type="Pfam" id="PF01145"/>
    </source>
</evidence>
<reference evidence="3" key="1">
    <citation type="journal article" date="2019" name="bioRxiv">
        <title>The Genome of the Zebra Mussel, Dreissena polymorpha: A Resource for Invasive Species Research.</title>
        <authorList>
            <person name="McCartney M.A."/>
            <person name="Auch B."/>
            <person name="Kono T."/>
            <person name="Mallez S."/>
            <person name="Zhang Y."/>
            <person name="Obille A."/>
            <person name="Becker A."/>
            <person name="Abrahante J.E."/>
            <person name="Garbe J."/>
            <person name="Badalamenti J.P."/>
            <person name="Herman A."/>
            <person name="Mangelson H."/>
            <person name="Liachko I."/>
            <person name="Sullivan S."/>
            <person name="Sone E.D."/>
            <person name="Koren S."/>
            <person name="Silverstein K.A.T."/>
            <person name="Beckman K.B."/>
            <person name="Gohl D.M."/>
        </authorList>
    </citation>
    <scope>NUCLEOTIDE SEQUENCE</scope>
    <source>
        <strain evidence="3">Duluth1</strain>
        <tissue evidence="3">Whole animal</tissue>
    </source>
</reference>
<feature type="domain" description="Band 7" evidence="2">
    <location>
        <begin position="14"/>
        <end position="184"/>
    </location>
</feature>